<evidence type="ECO:0000313" key="2">
    <source>
        <dbReference type="EMBL" id="PYF08465.1"/>
    </source>
</evidence>
<organism evidence="2 3">
    <name type="scientific">Ureibacillus chungkukjangi</name>
    <dbReference type="NCBI Taxonomy" id="1202712"/>
    <lineage>
        <taxon>Bacteria</taxon>
        <taxon>Bacillati</taxon>
        <taxon>Bacillota</taxon>
        <taxon>Bacilli</taxon>
        <taxon>Bacillales</taxon>
        <taxon>Caryophanaceae</taxon>
        <taxon>Ureibacillus</taxon>
    </lineage>
</organism>
<comment type="caution">
    <text evidence="2">The sequence shown here is derived from an EMBL/GenBank/DDBJ whole genome shotgun (WGS) entry which is preliminary data.</text>
</comment>
<keyword evidence="1" id="KW-0472">Membrane</keyword>
<feature type="transmembrane region" description="Helical" evidence="1">
    <location>
        <begin position="12"/>
        <end position="34"/>
    </location>
</feature>
<dbReference type="AlphaFoldDB" id="A0A318U252"/>
<feature type="transmembrane region" description="Helical" evidence="1">
    <location>
        <begin position="91"/>
        <end position="111"/>
    </location>
</feature>
<feature type="transmembrane region" description="Helical" evidence="1">
    <location>
        <begin position="40"/>
        <end position="63"/>
    </location>
</feature>
<dbReference type="OrthoDB" id="4826010at2"/>
<accession>A0A318U252</accession>
<dbReference type="EMBL" id="QJTJ01000002">
    <property type="protein sequence ID" value="PYF08465.1"/>
    <property type="molecule type" value="Genomic_DNA"/>
</dbReference>
<keyword evidence="1" id="KW-0812">Transmembrane</keyword>
<gene>
    <name evidence="2" type="ORF">BJ095_102231</name>
</gene>
<feature type="transmembrane region" description="Helical" evidence="1">
    <location>
        <begin position="117"/>
        <end position="139"/>
    </location>
</feature>
<name>A0A318U252_9BACL</name>
<reference evidence="2 3" key="1">
    <citation type="submission" date="2018-06" db="EMBL/GenBank/DDBJ databases">
        <title>Genomic Encyclopedia of Archaeal and Bacterial Type Strains, Phase II (KMG-II): from individual species to whole genera.</title>
        <authorList>
            <person name="Goeker M."/>
        </authorList>
    </citation>
    <scope>NUCLEOTIDE SEQUENCE [LARGE SCALE GENOMIC DNA]</scope>
    <source>
        <strain evidence="2 3">KACC 16626</strain>
    </source>
</reference>
<keyword evidence="3" id="KW-1185">Reference proteome</keyword>
<sequence length="172" mass="20698">MKGIIERRLAYLYSGELTSVIMFVFVSYIVNYAMPNLHLYSLFSFWAAFLLLEWLLIQGTIYWHAKLKRLRVENTSITPIKIVRLLHRFKGLNKFIILLAFLAFIIDFVRWYPSLPIGGLLTAFFIYIFAILEFINYFYKQLSYDNRFDIKYLMKSRKLKRSSLNKDFKRFL</sequence>
<proteinExistence type="predicted"/>
<evidence type="ECO:0008006" key="4">
    <source>
        <dbReference type="Google" id="ProtNLM"/>
    </source>
</evidence>
<dbReference type="Proteomes" id="UP000247416">
    <property type="component" value="Unassembled WGS sequence"/>
</dbReference>
<evidence type="ECO:0000256" key="1">
    <source>
        <dbReference type="SAM" id="Phobius"/>
    </source>
</evidence>
<dbReference type="RefSeq" id="WP_107931698.1">
    <property type="nucleotide sequence ID" value="NZ_PYWJ01000001.1"/>
</dbReference>
<evidence type="ECO:0000313" key="3">
    <source>
        <dbReference type="Proteomes" id="UP000247416"/>
    </source>
</evidence>
<protein>
    <recommendedName>
        <fullName evidence="4">General stress protein</fullName>
    </recommendedName>
</protein>
<keyword evidence="1" id="KW-1133">Transmembrane helix</keyword>